<keyword evidence="6" id="KW-0539">Nucleus</keyword>
<evidence type="ECO:0000256" key="4">
    <source>
        <dbReference type="ARBA" id="ARBA00022691"/>
    </source>
</evidence>
<dbReference type="GO" id="GO:0005634">
    <property type="term" value="C:nucleus"/>
    <property type="evidence" value="ECO:0007669"/>
    <property type="project" value="UniProtKB-SubCell"/>
</dbReference>
<evidence type="ECO:0000256" key="1">
    <source>
        <dbReference type="ARBA" id="ARBA00004123"/>
    </source>
</evidence>
<evidence type="ECO:0000256" key="5">
    <source>
        <dbReference type="ARBA" id="ARBA00022694"/>
    </source>
</evidence>
<evidence type="ECO:0000259" key="12">
    <source>
        <dbReference type="SMART" id="SM01144"/>
    </source>
</evidence>
<dbReference type="EC" id="2.5.1.25" evidence="2"/>
<comment type="similarity">
    <text evidence="8">Belongs to the TDD superfamily. DTWD1 family.</text>
</comment>
<proteinExistence type="inferred from homology"/>
<organism evidence="13 14">
    <name type="scientific">Plutella xylostella</name>
    <name type="common">Diamondback moth</name>
    <name type="synonym">Plutella maculipennis</name>
    <dbReference type="NCBI Taxonomy" id="51655"/>
    <lineage>
        <taxon>Eukaryota</taxon>
        <taxon>Metazoa</taxon>
        <taxon>Ecdysozoa</taxon>
        <taxon>Arthropoda</taxon>
        <taxon>Hexapoda</taxon>
        <taxon>Insecta</taxon>
        <taxon>Pterygota</taxon>
        <taxon>Neoptera</taxon>
        <taxon>Endopterygota</taxon>
        <taxon>Lepidoptera</taxon>
        <taxon>Glossata</taxon>
        <taxon>Ditrysia</taxon>
        <taxon>Yponomeutoidea</taxon>
        <taxon>Plutellidae</taxon>
        <taxon>Plutella</taxon>
    </lineage>
</organism>
<protein>
    <recommendedName>
        <fullName evidence="9">tRNA-uridine aminocarboxypropyltransferase 1</fullName>
        <ecNumber evidence="2">2.5.1.25</ecNumber>
    </recommendedName>
    <alternativeName>
        <fullName evidence="10">DTW domain-containing protein 1</fullName>
    </alternativeName>
</protein>
<evidence type="ECO:0000256" key="2">
    <source>
        <dbReference type="ARBA" id="ARBA00012386"/>
    </source>
</evidence>
<dbReference type="SMART" id="SM01144">
    <property type="entry name" value="DTW"/>
    <property type="match status" value="1"/>
</dbReference>
<evidence type="ECO:0000256" key="9">
    <source>
        <dbReference type="ARBA" id="ARBA00039242"/>
    </source>
</evidence>
<dbReference type="Proteomes" id="UP000653454">
    <property type="component" value="Unassembled WGS sequence"/>
</dbReference>
<evidence type="ECO:0000313" key="13">
    <source>
        <dbReference type="EMBL" id="CAG9108144.1"/>
    </source>
</evidence>
<dbReference type="PANTHER" id="PTHR15627:SF8">
    <property type="entry name" value="TRNA-URIDINE AMINOCARBOXYPROPYLTRANSFERASE 1"/>
    <property type="match status" value="1"/>
</dbReference>
<evidence type="ECO:0000256" key="6">
    <source>
        <dbReference type="ARBA" id="ARBA00023242"/>
    </source>
</evidence>
<comment type="subcellular location">
    <subcellularLocation>
        <location evidence="1">Nucleus</location>
    </subcellularLocation>
</comment>
<keyword evidence="4" id="KW-0949">S-adenosyl-L-methionine</keyword>
<comment type="caution">
    <text evidence="13">The sequence shown here is derived from an EMBL/GenBank/DDBJ whole genome shotgun (WGS) entry which is preliminary data.</text>
</comment>
<evidence type="ECO:0000256" key="11">
    <source>
        <dbReference type="ARBA" id="ARBA00048718"/>
    </source>
</evidence>
<evidence type="ECO:0000313" key="14">
    <source>
        <dbReference type="Proteomes" id="UP000653454"/>
    </source>
</evidence>
<comment type="function">
    <text evidence="7">Catalyzes the formation of 3-(3-amino-3-carboxypropyl)uridine (acp3U) at position 20 in the D-loop of several cytoplasmic tRNAs (acp3U(20)).</text>
</comment>
<dbReference type="AlphaFoldDB" id="A0A8S4E271"/>
<evidence type="ECO:0000256" key="8">
    <source>
        <dbReference type="ARBA" id="ARBA00038290"/>
    </source>
</evidence>
<gene>
    <name evidence="13" type="ORF">PLXY2_LOCUS3807</name>
</gene>
<evidence type="ECO:0000256" key="3">
    <source>
        <dbReference type="ARBA" id="ARBA00022679"/>
    </source>
</evidence>
<accession>A0A8S4E271</accession>
<dbReference type="InterPro" id="IPR051521">
    <property type="entry name" value="tRNA_Mod/Golgi_Maint"/>
</dbReference>
<dbReference type="EMBL" id="CAJHNJ030000010">
    <property type="protein sequence ID" value="CAG9108144.1"/>
    <property type="molecule type" value="Genomic_DNA"/>
</dbReference>
<dbReference type="GO" id="GO:0006400">
    <property type="term" value="P:tRNA modification"/>
    <property type="evidence" value="ECO:0007669"/>
    <property type="project" value="TreeGrafter"/>
</dbReference>
<reference evidence="13" key="1">
    <citation type="submission" date="2020-11" db="EMBL/GenBank/DDBJ databases">
        <authorList>
            <person name="Whiteford S."/>
        </authorList>
    </citation>
    <scope>NUCLEOTIDE SEQUENCE</scope>
</reference>
<dbReference type="Pfam" id="PF03942">
    <property type="entry name" value="DTW"/>
    <property type="match status" value="1"/>
</dbReference>
<keyword evidence="14" id="KW-1185">Reference proteome</keyword>
<dbReference type="GO" id="GO:0016432">
    <property type="term" value="F:tRNA-uridine aminocarboxypropyltransferase activity"/>
    <property type="evidence" value="ECO:0007669"/>
    <property type="project" value="UniProtKB-EC"/>
</dbReference>
<evidence type="ECO:0000256" key="7">
    <source>
        <dbReference type="ARBA" id="ARBA00037050"/>
    </source>
</evidence>
<feature type="domain" description="DTW" evidence="12">
    <location>
        <begin position="43"/>
        <end position="297"/>
    </location>
</feature>
<sequence length="309" mass="35809">MNPKSPEARNRDDKPFEGMKITNSHVLEKLDQRSACTRCGKSRMYFCYTCYIPVADLKDCIPHCKLPVKVDIIKHKKEIDGKSTSAHAAVLAPEDVKVYTYPDVPDYTLDGKTVLLYPGVEAKTVPQLFQENNNTTTILQKVQAELPAGYNLTTLLRSIVDLDDENKNQIYHVTELPINRIVLIDSTWNQSKGIYADRRLQSLPKVVLQNRASQFWRHQKGSPRWYLSTVEALHQLMLELHLCAWGCSEHYKSLLTIEYPIHSSKDQHDHCTPYAGQYDNLLFFFKYMYDKLHSLYNHENLLAYKRPME</sequence>
<evidence type="ECO:0000256" key="10">
    <source>
        <dbReference type="ARBA" id="ARBA00042508"/>
    </source>
</evidence>
<name>A0A8S4E271_PLUXY</name>
<comment type="catalytic activity">
    <reaction evidence="11">
        <text>a uridine in tRNA + S-adenosyl-L-methionine = a 3-[(3S)-3-amino-3-carboxypropyl]uridine in tRNA + S-methyl-5'-thioadenosine + H(+)</text>
        <dbReference type="Rhea" id="RHEA:62432"/>
        <dbReference type="Rhea" id="RHEA-COMP:13339"/>
        <dbReference type="Rhea" id="RHEA-COMP:16092"/>
        <dbReference type="ChEBI" id="CHEBI:15378"/>
        <dbReference type="ChEBI" id="CHEBI:17509"/>
        <dbReference type="ChEBI" id="CHEBI:59789"/>
        <dbReference type="ChEBI" id="CHEBI:65315"/>
        <dbReference type="ChEBI" id="CHEBI:82930"/>
        <dbReference type="EC" id="2.5.1.25"/>
    </reaction>
</comment>
<keyword evidence="5" id="KW-0819">tRNA processing</keyword>
<dbReference type="PANTHER" id="PTHR15627">
    <property type="entry name" value="NATURAL KILLER CELL-SPECIFIC ANTIGEN KLIP1"/>
    <property type="match status" value="1"/>
</dbReference>
<dbReference type="InterPro" id="IPR005636">
    <property type="entry name" value="DTW"/>
</dbReference>
<keyword evidence="3" id="KW-0808">Transferase</keyword>